<evidence type="ECO:0000313" key="2">
    <source>
        <dbReference type="EMBL" id="BAJ85718.1"/>
    </source>
</evidence>
<evidence type="ECO:0000256" key="1">
    <source>
        <dbReference type="SAM" id="MobiDB-lite"/>
    </source>
</evidence>
<dbReference type="AlphaFoldDB" id="F2CS97"/>
<dbReference type="GeneID" id="123410092"/>
<sequence>MPERPRRPLLRAGSSRMPSSRAPLCGNSPTTAPSSPVKCPTMSAAASAVVAAPRHDTPPQPRLLPIEAREPHRRGCPAAPRLLRCQERARRPRIRWPSARSGCPQNPAGLRVVVPRPWMRARDQGQASRLSSPQGQARLSLFRVWAAAFARPSQISSIRVGLFSHLGSRRPPSARPDRVAGLVALTVGPTSAASRVAPLVSRSALCTV</sequence>
<accession>F2CS97</accession>
<name>F2CS97_HORVV</name>
<protein>
    <submittedName>
        <fullName evidence="2">Predicted protein</fullName>
    </submittedName>
</protein>
<proteinExistence type="evidence at transcript level"/>
<organism evidence="2">
    <name type="scientific">Hordeum vulgare subsp. vulgare</name>
    <name type="common">Domesticated barley</name>
    <dbReference type="NCBI Taxonomy" id="112509"/>
    <lineage>
        <taxon>Eukaryota</taxon>
        <taxon>Viridiplantae</taxon>
        <taxon>Streptophyta</taxon>
        <taxon>Embryophyta</taxon>
        <taxon>Tracheophyta</taxon>
        <taxon>Spermatophyta</taxon>
        <taxon>Magnoliopsida</taxon>
        <taxon>Liliopsida</taxon>
        <taxon>Poales</taxon>
        <taxon>Poaceae</taxon>
        <taxon>BOP clade</taxon>
        <taxon>Pooideae</taxon>
        <taxon>Triticodae</taxon>
        <taxon>Triticeae</taxon>
        <taxon>Hordeinae</taxon>
        <taxon>Hordeum</taxon>
    </lineage>
</organism>
<feature type="region of interest" description="Disordered" evidence="1">
    <location>
        <begin position="1"/>
        <end position="39"/>
    </location>
</feature>
<reference evidence="2" key="1">
    <citation type="journal article" date="2011" name="Plant Physiol.">
        <title>Comprehensive sequence analysis of 24,783 barley full-length cDNAs derived from 12 clone libraries.</title>
        <authorList>
            <person name="Matsumoto T."/>
            <person name="Tanaka T."/>
            <person name="Sakai H."/>
            <person name="Amano N."/>
            <person name="Kanamori H."/>
            <person name="Kurita K."/>
            <person name="Kikuta A."/>
            <person name="Kamiya K."/>
            <person name="Yamamoto M."/>
            <person name="Ikawa H."/>
            <person name="Fujii N."/>
            <person name="Hori K."/>
            <person name="Itoh T."/>
            <person name="Sato K."/>
        </authorList>
    </citation>
    <scope>NUCLEOTIDE SEQUENCE</scope>
    <source>
        <tissue evidence="2">Shoot</tissue>
    </source>
</reference>
<dbReference type="KEGG" id="hvg:123410092"/>
<dbReference type="EMBL" id="AK354499">
    <property type="protein sequence ID" value="BAJ85718.1"/>
    <property type="molecule type" value="mRNA"/>
</dbReference>
<dbReference type="RefSeq" id="XP_044958919.1">
    <property type="nucleotide sequence ID" value="XM_045102984.1"/>
</dbReference>